<organism evidence="3 4">
    <name type="scientific">Halalkalibaculum roseum</name>
    <dbReference type="NCBI Taxonomy" id="2709311"/>
    <lineage>
        <taxon>Bacteria</taxon>
        <taxon>Pseudomonadati</taxon>
        <taxon>Balneolota</taxon>
        <taxon>Balneolia</taxon>
        <taxon>Balneolales</taxon>
        <taxon>Balneolaceae</taxon>
        <taxon>Halalkalibaculum</taxon>
    </lineage>
</organism>
<feature type="active site" description="Proton acceptor" evidence="1">
    <location>
        <position position="19"/>
    </location>
</feature>
<dbReference type="Proteomes" id="UP000473278">
    <property type="component" value="Unassembled WGS sequence"/>
</dbReference>
<feature type="binding site" evidence="2">
    <location>
        <position position="250"/>
    </location>
    <ligand>
        <name>substrate</name>
    </ligand>
</feature>
<keyword evidence="3" id="KW-0378">Hydrolase</keyword>
<dbReference type="GO" id="GO:0016787">
    <property type="term" value="F:hydrolase activity"/>
    <property type="evidence" value="ECO:0007669"/>
    <property type="project" value="UniProtKB-KW"/>
</dbReference>
<comment type="caution">
    <text evidence="3">The sequence shown here is derived from an EMBL/GenBank/DDBJ whole genome shotgun (WGS) entry which is preliminary data.</text>
</comment>
<reference evidence="3 4" key="1">
    <citation type="submission" date="2020-02" db="EMBL/GenBank/DDBJ databases">
        <title>Balneolaceae bacterium YR4-1, complete genome.</title>
        <authorList>
            <person name="Li Y."/>
            <person name="Wu S."/>
        </authorList>
    </citation>
    <scope>NUCLEOTIDE SEQUENCE [LARGE SCALE GENOMIC DNA]</scope>
    <source>
        <strain evidence="3 4">YR4-1</strain>
    </source>
</reference>
<protein>
    <submittedName>
        <fullName evidence="3">UDP-2,4-diacetamido-2,4, 6-trideoxy-beta-L-altropyranose hydrolase</fullName>
        <ecNumber evidence="3">3.6.1.57</ecNumber>
    </submittedName>
</protein>
<dbReference type="EC" id="3.6.1.57" evidence="3"/>
<dbReference type="InterPro" id="IPR020023">
    <property type="entry name" value="PseG"/>
</dbReference>
<dbReference type="EMBL" id="JAALLT010000007">
    <property type="protein sequence ID" value="NGP78147.1"/>
    <property type="molecule type" value="Genomic_DNA"/>
</dbReference>
<feature type="binding site" evidence="2">
    <location>
        <position position="145"/>
    </location>
    <ligand>
        <name>substrate</name>
    </ligand>
</feature>
<dbReference type="AlphaFoldDB" id="A0A6M1T5V0"/>
<accession>A0A6M1T5V0</accession>
<evidence type="ECO:0000256" key="2">
    <source>
        <dbReference type="PIRSR" id="PIRSR620023-2"/>
    </source>
</evidence>
<evidence type="ECO:0000313" key="3">
    <source>
        <dbReference type="EMBL" id="NGP78147.1"/>
    </source>
</evidence>
<keyword evidence="4" id="KW-1185">Reference proteome</keyword>
<dbReference type="NCBIfam" id="TIGR03590">
    <property type="entry name" value="PseG"/>
    <property type="match status" value="1"/>
</dbReference>
<dbReference type="Gene3D" id="3.40.50.2000">
    <property type="entry name" value="Glycogen Phosphorylase B"/>
    <property type="match status" value="1"/>
</dbReference>
<gene>
    <name evidence="3" type="primary">pseG</name>
    <name evidence="3" type="ORF">G3570_16005</name>
</gene>
<name>A0A6M1T5V0_9BACT</name>
<dbReference type="Gene3D" id="3.40.50.11190">
    <property type="match status" value="1"/>
</dbReference>
<proteinExistence type="predicted"/>
<dbReference type="RefSeq" id="WP_165143881.1">
    <property type="nucleotide sequence ID" value="NZ_JAALLT010000007.1"/>
</dbReference>
<evidence type="ECO:0000256" key="1">
    <source>
        <dbReference type="PIRSR" id="PIRSR620023-1"/>
    </source>
</evidence>
<sequence length="329" mass="37781">MKGQVKIRTDGSSSIGLGHIVRCISLAHMIKDEFDIHFYSLSLPDSLQREIKEEGWTVTLINQESDFMASLNGDEIVVLDGYQFDSGYQKKIKDKGAKLVCIDDFHDQYFYADLVINHAPGITENEYDGEPYTKYLLGPDYALLRPEFLKSSNHNKRNFKNVIKNIFICFGGSDPKNLTSKILEWLPQNEFNVTVILGNRYQHHDDLKNIIRQRKNLVVSVKTSLSAKEIRQEMINADFGIVPASGILFEIISVNTPAISGMYMANQFLIYRGFKKKDVFIDVCNFDRNKIASSINRLNGIKLEQIRENQKQVIDNRSHIRLASEFRKF</sequence>
<evidence type="ECO:0000313" key="4">
    <source>
        <dbReference type="Proteomes" id="UP000473278"/>
    </source>
</evidence>